<dbReference type="OrthoDB" id="1055148at2759"/>
<comment type="similarity">
    <text evidence="2">Belongs to the cytochrome P450 family.</text>
</comment>
<dbReference type="EMBL" id="RIBY02001645">
    <property type="protein sequence ID" value="KAH9828353.1"/>
    <property type="molecule type" value="Genomic_DNA"/>
</dbReference>
<comment type="cofactor">
    <cofactor evidence="1 6">
        <name>heme</name>
        <dbReference type="ChEBI" id="CHEBI:30413"/>
    </cofactor>
</comment>
<reference evidence="8 9" key="2">
    <citation type="journal article" date="2021" name="Curr. Genet.">
        <title>Genetic response to nitrogen starvation in the aggressive Eucalyptus foliar pathogen Teratosphaeria destructans.</title>
        <authorList>
            <person name="Havenga M."/>
            <person name="Wingfield B.D."/>
            <person name="Wingfield M.J."/>
            <person name="Dreyer L.L."/>
            <person name="Roets F."/>
            <person name="Aylward J."/>
        </authorList>
    </citation>
    <scope>NUCLEOTIDE SEQUENCE [LARGE SCALE GENOMIC DNA]</scope>
    <source>
        <strain evidence="8">CMW44962</strain>
    </source>
</reference>
<sequence length="121" mass="13865">EVIPAAPSPSSPPATSTTAPTIYRDPDVWDPARYLPGREEDKRQEYGWMGWGLGRHPCLGMRFAKLENTMIVAFFLAYFDDIKLADEQGRETDRVPPVNRNRYTAHKPDEIIYLKYKLAAH</sequence>
<dbReference type="GO" id="GO:0020037">
    <property type="term" value="F:heme binding"/>
    <property type="evidence" value="ECO:0007669"/>
    <property type="project" value="InterPro"/>
</dbReference>
<evidence type="ECO:0000313" key="9">
    <source>
        <dbReference type="Proteomes" id="UP001138500"/>
    </source>
</evidence>
<keyword evidence="9" id="KW-1185">Reference proteome</keyword>
<keyword evidence="4 6" id="KW-0479">Metal-binding</keyword>
<dbReference type="SUPFAM" id="SSF48264">
    <property type="entry name" value="Cytochrome P450"/>
    <property type="match status" value="1"/>
</dbReference>
<feature type="binding site" description="axial binding residue" evidence="6">
    <location>
        <position position="58"/>
    </location>
    <ligand>
        <name>heme</name>
        <dbReference type="ChEBI" id="CHEBI:30413"/>
    </ligand>
    <ligandPart>
        <name>Fe</name>
        <dbReference type="ChEBI" id="CHEBI:18248"/>
    </ligandPart>
</feature>
<dbReference type="InterPro" id="IPR050529">
    <property type="entry name" value="CYP450_sterol_14alpha_dmase"/>
</dbReference>
<dbReference type="InterPro" id="IPR036396">
    <property type="entry name" value="Cyt_P450_sf"/>
</dbReference>
<comment type="caution">
    <text evidence="8">The sequence shown here is derived from an EMBL/GenBank/DDBJ whole genome shotgun (WGS) entry which is preliminary data.</text>
</comment>
<dbReference type="PANTHER" id="PTHR24304:SF2">
    <property type="entry name" value="24-HYDROXYCHOLESTEROL 7-ALPHA-HYDROXYLASE"/>
    <property type="match status" value="1"/>
</dbReference>
<dbReference type="PANTHER" id="PTHR24304">
    <property type="entry name" value="CYTOCHROME P450 FAMILY 7"/>
    <property type="match status" value="1"/>
</dbReference>
<evidence type="ECO:0000256" key="7">
    <source>
        <dbReference type="SAM" id="MobiDB-lite"/>
    </source>
</evidence>
<dbReference type="PRINTS" id="PR00465">
    <property type="entry name" value="EP450IV"/>
</dbReference>
<organism evidence="8 9">
    <name type="scientific">Teratosphaeria destructans</name>
    <dbReference type="NCBI Taxonomy" id="418781"/>
    <lineage>
        <taxon>Eukaryota</taxon>
        <taxon>Fungi</taxon>
        <taxon>Dikarya</taxon>
        <taxon>Ascomycota</taxon>
        <taxon>Pezizomycotina</taxon>
        <taxon>Dothideomycetes</taxon>
        <taxon>Dothideomycetidae</taxon>
        <taxon>Mycosphaerellales</taxon>
        <taxon>Teratosphaeriaceae</taxon>
        <taxon>Teratosphaeria</taxon>
    </lineage>
</organism>
<feature type="non-terminal residue" evidence="8">
    <location>
        <position position="1"/>
    </location>
</feature>
<dbReference type="Gene3D" id="1.10.630.10">
    <property type="entry name" value="Cytochrome P450"/>
    <property type="match status" value="1"/>
</dbReference>
<reference evidence="8 9" key="1">
    <citation type="journal article" date="2018" name="IMA Fungus">
        <title>IMA Genome-F 10: Nine draft genome sequences of Claviceps purpurea s.lat., including C. arundinis, C. humidiphila, and C. cf. spartinae, pseudomolecules for the pitch canker pathogen Fusarium circinatum, draft genome of Davidsoniella eucalypti, Grosmannia galeiformis, Quambalaria eucalypti, and Teratosphaeria destructans.</title>
        <authorList>
            <person name="Wingfield B.D."/>
            <person name="Liu M."/>
            <person name="Nguyen H.D."/>
            <person name="Lane F.A."/>
            <person name="Morgan S.W."/>
            <person name="De Vos L."/>
            <person name="Wilken P.M."/>
            <person name="Duong T.A."/>
            <person name="Aylward J."/>
            <person name="Coetzee M.P."/>
            <person name="Dadej K."/>
            <person name="De Beer Z.W."/>
            <person name="Findlay W."/>
            <person name="Havenga M."/>
            <person name="Kolarik M."/>
            <person name="Menzies J.G."/>
            <person name="Naidoo K."/>
            <person name="Pochopski O."/>
            <person name="Shoukouhi P."/>
            <person name="Santana Q.C."/>
            <person name="Seifert K.A."/>
            <person name="Soal N."/>
            <person name="Steenkamp E.T."/>
            <person name="Tatham C.T."/>
            <person name="van der Nest M.A."/>
            <person name="Wingfield M.J."/>
        </authorList>
    </citation>
    <scope>NUCLEOTIDE SEQUENCE [LARGE SCALE GENOMIC DNA]</scope>
    <source>
        <strain evidence="8">CMW44962</strain>
    </source>
</reference>
<name>A0A9W7W2Y8_9PEZI</name>
<keyword evidence="5 6" id="KW-0408">Iron</keyword>
<evidence type="ECO:0000256" key="1">
    <source>
        <dbReference type="ARBA" id="ARBA00001971"/>
    </source>
</evidence>
<keyword evidence="3 6" id="KW-0349">Heme</keyword>
<accession>A0A9W7W2Y8</accession>
<dbReference type="Proteomes" id="UP001138500">
    <property type="component" value="Unassembled WGS sequence"/>
</dbReference>
<evidence type="ECO:0000313" key="8">
    <source>
        <dbReference type="EMBL" id="KAH9828353.1"/>
    </source>
</evidence>
<feature type="compositionally biased region" description="Pro residues" evidence="7">
    <location>
        <begin position="1"/>
        <end position="12"/>
    </location>
</feature>
<gene>
    <name evidence="8" type="ORF">Tdes44962_MAKER09393</name>
</gene>
<protein>
    <submittedName>
        <fullName evidence="8">Cytochrome-P450 6A1</fullName>
    </submittedName>
</protein>
<dbReference type="InterPro" id="IPR002403">
    <property type="entry name" value="Cyt_P450_E_grp-IV"/>
</dbReference>
<evidence type="ECO:0000256" key="3">
    <source>
        <dbReference type="ARBA" id="ARBA00022617"/>
    </source>
</evidence>
<dbReference type="GO" id="GO:0016705">
    <property type="term" value="F:oxidoreductase activity, acting on paired donors, with incorporation or reduction of molecular oxygen"/>
    <property type="evidence" value="ECO:0007669"/>
    <property type="project" value="InterPro"/>
</dbReference>
<evidence type="ECO:0000256" key="6">
    <source>
        <dbReference type="PIRSR" id="PIRSR602403-1"/>
    </source>
</evidence>
<feature type="region of interest" description="Disordered" evidence="7">
    <location>
        <begin position="1"/>
        <end position="24"/>
    </location>
</feature>
<dbReference type="GO" id="GO:0004497">
    <property type="term" value="F:monooxygenase activity"/>
    <property type="evidence" value="ECO:0007669"/>
    <property type="project" value="InterPro"/>
</dbReference>
<evidence type="ECO:0000256" key="4">
    <source>
        <dbReference type="ARBA" id="ARBA00022723"/>
    </source>
</evidence>
<dbReference type="Pfam" id="PF00067">
    <property type="entry name" value="p450"/>
    <property type="match status" value="1"/>
</dbReference>
<evidence type="ECO:0000256" key="2">
    <source>
        <dbReference type="ARBA" id="ARBA00010617"/>
    </source>
</evidence>
<dbReference type="AlphaFoldDB" id="A0A9W7W2Y8"/>
<proteinExistence type="inferred from homology"/>
<evidence type="ECO:0000256" key="5">
    <source>
        <dbReference type="ARBA" id="ARBA00023004"/>
    </source>
</evidence>
<dbReference type="InterPro" id="IPR001128">
    <property type="entry name" value="Cyt_P450"/>
</dbReference>
<dbReference type="GO" id="GO:0005506">
    <property type="term" value="F:iron ion binding"/>
    <property type="evidence" value="ECO:0007669"/>
    <property type="project" value="InterPro"/>
</dbReference>